<evidence type="ECO:0000313" key="1">
    <source>
        <dbReference type="EMBL" id="MSE08690.1"/>
    </source>
</evidence>
<gene>
    <name evidence="1" type="ORF">GKC33_08255</name>
</gene>
<dbReference type="RefSeq" id="WP_192044670.1">
    <property type="nucleotide sequence ID" value="NZ_CP062071.1"/>
</dbReference>
<organism evidence="1 2">
    <name type="scientific">Ligilactobacillus salivarius</name>
    <dbReference type="NCBI Taxonomy" id="1624"/>
    <lineage>
        <taxon>Bacteria</taxon>
        <taxon>Bacillati</taxon>
        <taxon>Bacillota</taxon>
        <taxon>Bacilli</taxon>
        <taxon>Lactobacillales</taxon>
        <taxon>Lactobacillaceae</taxon>
        <taxon>Ligilactobacillus</taxon>
    </lineage>
</organism>
<dbReference type="EMBL" id="WKKX01000387">
    <property type="protein sequence ID" value="MSE08690.1"/>
    <property type="molecule type" value="Genomic_DNA"/>
</dbReference>
<accession>A0A7X2MFP2</accession>
<protein>
    <submittedName>
        <fullName evidence="1">Uncharacterized protein</fullName>
    </submittedName>
</protein>
<sequence length="61" mass="7199">MEKKINYEVPSIAKNKHLRQDVLNIEVQEPIIKSKSFKERIVDSIFEDKEVRNALKMLSEV</sequence>
<dbReference type="Proteomes" id="UP000467635">
    <property type="component" value="Unassembled WGS sequence"/>
</dbReference>
<dbReference type="AlphaFoldDB" id="A0A7X2MFP2"/>
<name>A0A7X2MFP2_9LACO</name>
<evidence type="ECO:0000313" key="2">
    <source>
        <dbReference type="Proteomes" id="UP000467635"/>
    </source>
</evidence>
<comment type="caution">
    <text evidence="1">The sequence shown here is derived from an EMBL/GenBank/DDBJ whole genome shotgun (WGS) entry which is preliminary data.</text>
</comment>
<proteinExistence type="predicted"/>
<reference evidence="1 2" key="1">
    <citation type="submission" date="2019-11" db="EMBL/GenBank/DDBJ databases">
        <title>Draft Genome Sequence of Plant Growth-Promoting Rhizosphere-Associated Bacteria.</title>
        <authorList>
            <person name="Vasilyev I.Y."/>
            <person name="Radchenko V."/>
            <person name="Ilnitskaya E.V."/>
        </authorList>
    </citation>
    <scope>NUCLEOTIDE SEQUENCE [LARGE SCALE GENOMIC DNA]</scope>
    <source>
        <strain evidence="1 2">VRA_01-1sq_f</strain>
    </source>
</reference>